<name>A0A8J5CH04_CHIOP</name>
<sequence length="488" mass="53149">MTTERRAWYEPPAPRDWRRPSVTELQRLQSATSLRKAILDRSCNPPAKVLDGGSLTSSSSSSGRSFIPGGDKSLLERSLHDVTSNVPLDDGLKRSAGPRGGGEGRPSSLRRNQSLVNLSATNAFRNWSGTPVLDGVVTSPPQSRPRSSSLTKYAPLPSISSTKDSEHQPPPLVRSRTFDVIDTTMINLPSLGDSDAIHDQEPEGEEPPCLVTVSIEGKTLTEFLSHARDGLLRSRPATRYGRAEAYPSPGAPGLVEGLWEMQTGGVSWVTETTSPHHLNFPIDTKLSEESHFVPSHREGNDTTLPGVQSEDTEDMKKVSSASDREPLETPVRSEEADDAGDNDNSLNSDDDDYDDDDDSDSDSDSDNGDSDDDDDDSDENEVGSENNGKSHHKIEANITRHNSPANEEVEKIIEDINVYFMLPDGSLLVVCTSPRWSLEELLGCVGGMRAGGRRVEVVMEGVQQRYLDSSLQDLGITHNTTVYLLEAG</sequence>
<gene>
    <name evidence="2" type="ORF">GWK47_017691</name>
</gene>
<reference evidence="2" key="1">
    <citation type="submission" date="2020-07" db="EMBL/GenBank/DDBJ databases">
        <title>The High-quality genome of the commercially important snow crab, Chionoecetes opilio.</title>
        <authorList>
            <person name="Jeong J.-H."/>
            <person name="Ryu S."/>
        </authorList>
    </citation>
    <scope>NUCLEOTIDE SEQUENCE</scope>
    <source>
        <strain evidence="2">MADBK_172401_WGS</strain>
        <tissue evidence="2">Digestive gland</tissue>
    </source>
</reference>
<accession>A0A8J5CH04</accession>
<keyword evidence="3" id="KW-1185">Reference proteome</keyword>
<organism evidence="2 3">
    <name type="scientific">Chionoecetes opilio</name>
    <name type="common">Atlantic snow crab</name>
    <name type="synonym">Cancer opilio</name>
    <dbReference type="NCBI Taxonomy" id="41210"/>
    <lineage>
        <taxon>Eukaryota</taxon>
        <taxon>Metazoa</taxon>
        <taxon>Ecdysozoa</taxon>
        <taxon>Arthropoda</taxon>
        <taxon>Crustacea</taxon>
        <taxon>Multicrustacea</taxon>
        <taxon>Malacostraca</taxon>
        <taxon>Eumalacostraca</taxon>
        <taxon>Eucarida</taxon>
        <taxon>Decapoda</taxon>
        <taxon>Pleocyemata</taxon>
        <taxon>Brachyura</taxon>
        <taxon>Eubrachyura</taxon>
        <taxon>Majoidea</taxon>
        <taxon>Majidae</taxon>
        <taxon>Chionoecetes</taxon>
    </lineage>
</organism>
<feature type="compositionally biased region" description="Low complexity" evidence="1">
    <location>
        <begin position="139"/>
        <end position="149"/>
    </location>
</feature>
<evidence type="ECO:0000313" key="3">
    <source>
        <dbReference type="Proteomes" id="UP000770661"/>
    </source>
</evidence>
<feature type="compositionally biased region" description="Acidic residues" evidence="1">
    <location>
        <begin position="348"/>
        <end position="382"/>
    </location>
</feature>
<feature type="region of interest" description="Disordered" evidence="1">
    <location>
        <begin position="41"/>
        <end position="112"/>
    </location>
</feature>
<feature type="region of interest" description="Disordered" evidence="1">
    <location>
        <begin position="1"/>
        <end position="22"/>
    </location>
</feature>
<feature type="region of interest" description="Disordered" evidence="1">
    <location>
        <begin position="292"/>
        <end position="399"/>
    </location>
</feature>
<feature type="compositionally biased region" description="Low complexity" evidence="1">
    <location>
        <begin position="52"/>
        <end position="70"/>
    </location>
</feature>
<feature type="compositionally biased region" description="Basic and acidic residues" evidence="1">
    <location>
        <begin position="314"/>
        <end position="334"/>
    </location>
</feature>
<feature type="region of interest" description="Disordered" evidence="1">
    <location>
        <begin position="129"/>
        <end position="173"/>
    </location>
</feature>
<feature type="compositionally biased region" description="Basic and acidic residues" evidence="1">
    <location>
        <begin position="1"/>
        <end position="21"/>
    </location>
</feature>
<protein>
    <submittedName>
        <fullName evidence="2">Uncharacterized protein</fullName>
    </submittedName>
</protein>
<dbReference type="EMBL" id="JACEEZ010022109">
    <property type="protein sequence ID" value="KAG0712786.1"/>
    <property type="molecule type" value="Genomic_DNA"/>
</dbReference>
<dbReference type="Proteomes" id="UP000770661">
    <property type="component" value="Unassembled WGS sequence"/>
</dbReference>
<evidence type="ECO:0000313" key="2">
    <source>
        <dbReference type="EMBL" id="KAG0712786.1"/>
    </source>
</evidence>
<dbReference type="AlphaFoldDB" id="A0A8J5CH04"/>
<evidence type="ECO:0000256" key="1">
    <source>
        <dbReference type="SAM" id="MobiDB-lite"/>
    </source>
</evidence>
<comment type="caution">
    <text evidence="2">The sequence shown here is derived from an EMBL/GenBank/DDBJ whole genome shotgun (WGS) entry which is preliminary data.</text>
</comment>
<proteinExistence type="predicted"/>
<dbReference type="OrthoDB" id="6381221at2759"/>